<dbReference type="Proteomes" id="UP001234297">
    <property type="component" value="Chromosome 3"/>
</dbReference>
<proteinExistence type="predicted"/>
<reference evidence="1 2" key="1">
    <citation type="journal article" date="2022" name="Hortic Res">
        <title>A haplotype resolved chromosomal level avocado genome allows analysis of novel avocado genes.</title>
        <authorList>
            <person name="Nath O."/>
            <person name="Fletcher S.J."/>
            <person name="Hayward A."/>
            <person name="Shaw L.M."/>
            <person name="Masouleh A.K."/>
            <person name="Furtado A."/>
            <person name="Henry R.J."/>
            <person name="Mitter N."/>
        </authorList>
    </citation>
    <scope>NUCLEOTIDE SEQUENCE [LARGE SCALE GENOMIC DNA]</scope>
    <source>
        <strain evidence="2">cv. Hass</strain>
    </source>
</reference>
<keyword evidence="2" id="KW-1185">Reference proteome</keyword>
<accession>A0ACC2LV19</accession>
<protein>
    <submittedName>
        <fullName evidence="1">Uncharacterized protein</fullName>
    </submittedName>
</protein>
<evidence type="ECO:0000313" key="2">
    <source>
        <dbReference type="Proteomes" id="UP001234297"/>
    </source>
</evidence>
<evidence type="ECO:0000313" key="1">
    <source>
        <dbReference type="EMBL" id="KAJ8636992.1"/>
    </source>
</evidence>
<organism evidence="1 2">
    <name type="scientific">Persea americana</name>
    <name type="common">Avocado</name>
    <dbReference type="NCBI Taxonomy" id="3435"/>
    <lineage>
        <taxon>Eukaryota</taxon>
        <taxon>Viridiplantae</taxon>
        <taxon>Streptophyta</taxon>
        <taxon>Embryophyta</taxon>
        <taxon>Tracheophyta</taxon>
        <taxon>Spermatophyta</taxon>
        <taxon>Magnoliopsida</taxon>
        <taxon>Magnoliidae</taxon>
        <taxon>Laurales</taxon>
        <taxon>Lauraceae</taxon>
        <taxon>Persea</taxon>
    </lineage>
</organism>
<comment type="caution">
    <text evidence="1">The sequence shown here is derived from an EMBL/GenBank/DDBJ whole genome shotgun (WGS) entry which is preliminary data.</text>
</comment>
<sequence>MSSSNAIVPEVLTEKNYGNWKVWLKSYLIGQGLWDIVDGIEAKPVENHMEGSFHLLISLTPISSSCFSIPK</sequence>
<name>A0ACC2LV19_PERAE</name>
<gene>
    <name evidence="1" type="ORF">MRB53_011259</name>
</gene>
<dbReference type="EMBL" id="CM056811">
    <property type="protein sequence ID" value="KAJ8636992.1"/>
    <property type="molecule type" value="Genomic_DNA"/>
</dbReference>